<sequence>MLHQHRIRELLRESDDPSHLQVPARYDVTAARRRFADLTGALEQRFGPSVTAGGVQDASLYGYVSIPESAGEPGRPRWVLMSNFGPFVTAGQGTDWGTPGCERGLDTGFVTWLDELCAEIGCIFVPVGLLLEPYDGPTRLEDDDWEGEDEEGEEGEDVSLPPAWWDRYFQFM</sequence>
<dbReference type="OrthoDB" id="4190652at2"/>
<evidence type="ECO:0000313" key="2">
    <source>
        <dbReference type="EMBL" id="RDD90239.1"/>
    </source>
</evidence>
<feature type="region of interest" description="Disordered" evidence="1">
    <location>
        <begin position="139"/>
        <end position="159"/>
    </location>
</feature>
<gene>
    <name evidence="2" type="ORF">DVZ84_05890</name>
</gene>
<dbReference type="RefSeq" id="WP_114527708.1">
    <property type="nucleotide sequence ID" value="NZ_QQBH01000003.1"/>
</dbReference>
<protein>
    <submittedName>
        <fullName evidence="2">Uncharacterized protein</fullName>
    </submittedName>
</protein>
<evidence type="ECO:0000313" key="3">
    <source>
        <dbReference type="Proteomes" id="UP000253742"/>
    </source>
</evidence>
<feature type="compositionally biased region" description="Acidic residues" evidence="1">
    <location>
        <begin position="141"/>
        <end position="157"/>
    </location>
</feature>
<proteinExistence type="predicted"/>
<organism evidence="2 3">
    <name type="scientific">Streptomyces parvulus</name>
    <dbReference type="NCBI Taxonomy" id="146923"/>
    <lineage>
        <taxon>Bacteria</taxon>
        <taxon>Bacillati</taxon>
        <taxon>Actinomycetota</taxon>
        <taxon>Actinomycetes</taxon>
        <taxon>Kitasatosporales</taxon>
        <taxon>Streptomycetaceae</taxon>
        <taxon>Streptomyces</taxon>
    </lineage>
</organism>
<name>A0A369VI49_9ACTN</name>
<reference evidence="2 3" key="1">
    <citation type="submission" date="2018-07" db="EMBL/GenBank/DDBJ databases">
        <title>Genome guided investigation of antibiotics producing actinomycetales strain isolated from a Macau mangrove ecosystem.</title>
        <authorList>
            <person name="Hu D."/>
        </authorList>
    </citation>
    <scope>NUCLEOTIDE SEQUENCE [LARGE SCALE GENOMIC DNA]</scope>
    <source>
        <strain evidence="2 3">2297</strain>
    </source>
</reference>
<evidence type="ECO:0000256" key="1">
    <source>
        <dbReference type="SAM" id="MobiDB-lite"/>
    </source>
</evidence>
<accession>A0A369VI49</accession>
<dbReference type="Proteomes" id="UP000253742">
    <property type="component" value="Unassembled WGS sequence"/>
</dbReference>
<dbReference type="EMBL" id="QQBH01000003">
    <property type="protein sequence ID" value="RDD90239.1"/>
    <property type="molecule type" value="Genomic_DNA"/>
</dbReference>
<dbReference type="AlphaFoldDB" id="A0A369VI49"/>
<comment type="caution">
    <text evidence="2">The sequence shown here is derived from an EMBL/GenBank/DDBJ whole genome shotgun (WGS) entry which is preliminary data.</text>
</comment>